<name>K2G1S4_9BACT</name>
<organism evidence="2">
    <name type="scientific">uncultured bacterium</name>
    <name type="common">gcode 4</name>
    <dbReference type="NCBI Taxonomy" id="1234023"/>
    <lineage>
        <taxon>Bacteria</taxon>
        <taxon>environmental samples</taxon>
    </lineage>
</organism>
<evidence type="ECO:0000256" key="1">
    <source>
        <dbReference type="SAM" id="Phobius"/>
    </source>
</evidence>
<comment type="caution">
    <text evidence="2">The sequence shown here is derived from an EMBL/GenBank/DDBJ whole genome shotgun (WGS) entry which is preliminary data.</text>
</comment>
<dbReference type="AlphaFoldDB" id="K2G1S4"/>
<keyword evidence="1" id="KW-0472">Membrane</keyword>
<dbReference type="EMBL" id="AMFJ01000362">
    <property type="protein sequence ID" value="EKE28152.1"/>
    <property type="molecule type" value="Genomic_DNA"/>
</dbReference>
<keyword evidence="1" id="KW-0812">Transmembrane</keyword>
<reference evidence="2" key="1">
    <citation type="journal article" date="2012" name="Science">
        <title>Fermentation, hydrogen, and sulfur metabolism in multiple uncultivated bacterial phyla.</title>
        <authorList>
            <person name="Wrighton K.C."/>
            <person name="Thomas B.C."/>
            <person name="Sharon I."/>
            <person name="Miller C.S."/>
            <person name="Castelle C.J."/>
            <person name="VerBerkmoes N.C."/>
            <person name="Wilkins M.J."/>
            <person name="Hettich R.L."/>
            <person name="Lipton M.S."/>
            <person name="Williams K.H."/>
            <person name="Long P.E."/>
            <person name="Banfield J.F."/>
        </authorList>
    </citation>
    <scope>NUCLEOTIDE SEQUENCE [LARGE SCALE GENOMIC DNA]</scope>
</reference>
<feature type="transmembrane region" description="Helical" evidence="1">
    <location>
        <begin position="128"/>
        <end position="150"/>
    </location>
</feature>
<proteinExistence type="predicted"/>
<protein>
    <submittedName>
        <fullName evidence="2">Uncharacterized protein</fullName>
    </submittedName>
</protein>
<gene>
    <name evidence="2" type="ORF">ACD_3C00088G0013</name>
</gene>
<accession>K2G1S4</accession>
<feature type="transmembrane region" description="Helical" evidence="1">
    <location>
        <begin position="21"/>
        <end position="39"/>
    </location>
</feature>
<evidence type="ECO:0000313" key="2">
    <source>
        <dbReference type="EMBL" id="EKE28152.1"/>
    </source>
</evidence>
<keyword evidence="1" id="KW-1133">Transmembrane helix</keyword>
<sequence>MKSYIYWWKWRIDSIVRRDKKDYIIVFVILFIIKLVFSIDYQYVYDNWIKTSWTITDIRYPWRTWARIQIRYKAENTVFTNIARSDIFYPAKYPKNYGIWDKVDIYYLKENPNDFIVWKPAFHFWLTYIYSNIIDWMIFGVFMLFIYFIFNLTVKIFKLNETS</sequence>